<dbReference type="AlphaFoldDB" id="K1QSW6"/>
<proteinExistence type="predicted"/>
<name>K1QSW6_MAGGI</name>
<evidence type="ECO:0000313" key="1">
    <source>
        <dbReference type="EMBL" id="EKC24686.1"/>
    </source>
</evidence>
<protein>
    <submittedName>
        <fullName evidence="1">Uncharacterized protein</fullName>
    </submittedName>
</protein>
<organism evidence="1">
    <name type="scientific">Magallana gigas</name>
    <name type="common">Pacific oyster</name>
    <name type="synonym">Crassostrea gigas</name>
    <dbReference type="NCBI Taxonomy" id="29159"/>
    <lineage>
        <taxon>Eukaryota</taxon>
        <taxon>Metazoa</taxon>
        <taxon>Spiralia</taxon>
        <taxon>Lophotrochozoa</taxon>
        <taxon>Mollusca</taxon>
        <taxon>Bivalvia</taxon>
        <taxon>Autobranchia</taxon>
        <taxon>Pteriomorphia</taxon>
        <taxon>Ostreida</taxon>
        <taxon>Ostreoidea</taxon>
        <taxon>Ostreidae</taxon>
        <taxon>Magallana</taxon>
    </lineage>
</organism>
<dbReference type="EMBL" id="JH816680">
    <property type="protein sequence ID" value="EKC24686.1"/>
    <property type="molecule type" value="Genomic_DNA"/>
</dbReference>
<reference evidence="1" key="1">
    <citation type="journal article" date="2012" name="Nature">
        <title>The oyster genome reveals stress adaptation and complexity of shell formation.</title>
        <authorList>
            <person name="Zhang G."/>
            <person name="Fang X."/>
            <person name="Guo X."/>
            <person name="Li L."/>
            <person name="Luo R."/>
            <person name="Xu F."/>
            <person name="Yang P."/>
            <person name="Zhang L."/>
            <person name="Wang X."/>
            <person name="Qi H."/>
            <person name="Xiong Z."/>
            <person name="Que H."/>
            <person name="Xie Y."/>
            <person name="Holland P.W."/>
            <person name="Paps J."/>
            <person name="Zhu Y."/>
            <person name="Wu F."/>
            <person name="Chen Y."/>
            <person name="Wang J."/>
            <person name="Peng C."/>
            <person name="Meng J."/>
            <person name="Yang L."/>
            <person name="Liu J."/>
            <person name="Wen B."/>
            <person name="Zhang N."/>
            <person name="Huang Z."/>
            <person name="Zhu Q."/>
            <person name="Feng Y."/>
            <person name="Mount A."/>
            <person name="Hedgecock D."/>
            <person name="Xu Z."/>
            <person name="Liu Y."/>
            <person name="Domazet-Loso T."/>
            <person name="Du Y."/>
            <person name="Sun X."/>
            <person name="Zhang S."/>
            <person name="Liu B."/>
            <person name="Cheng P."/>
            <person name="Jiang X."/>
            <person name="Li J."/>
            <person name="Fan D."/>
            <person name="Wang W."/>
            <person name="Fu W."/>
            <person name="Wang T."/>
            <person name="Wang B."/>
            <person name="Zhang J."/>
            <person name="Peng Z."/>
            <person name="Li Y."/>
            <person name="Li N."/>
            <person name="Wang J."/>
            <person name="Chen M."/>
            <person name="He Y."/>
            <person name="Tan F."/>
            <person name="Song X."/>
            <person name="Zheng Q."/>
            <person name="Huang R."/>
            <person name="Yang H."/>
            <person name="Du X."/>
            <person name="Chen L."/>
            <person name="Yang M."/>
            <person name="Gaffney P.M."/>
            <person name="Wang S."/>
            <person name="Luo L."/>
            <person name="She Z."/>
            <person name="Ming Y."/>
            <person name="Huang W."/>
            <person name="Zhang S."/>
            <person name="Huang B."/>
            <person name="Zhang Y."/>
            <person name="Qu T."/>
            <person name="Ni P."/>
            <person name="Miao G."/>
            <person name="Wang J."/>
            <person name="Wang Q."/>
            <person name="Steinberg C.E."/>
            <person name="Wang H."/>
            <person name="Li N."/>
            <person name="Qian L."/>
            <person name="Zhang G."/>
            <person name="Li Y."/>
            <person name="Yang H."/>
            <person name="Liu X."/>
            <person name="Wang J."/>
            <person name="Yin Y."/>
            <person name="Wang J."/>
        </authorList>
    </citation>
    <scope>NUCLEOTIDE SEQUENCE [LARGE SCALE GENOMIC DNA]</scope>
    <source>
        <strain evidence="1">05x7-T-G4-1.051#20</strain>
    </source>
</reference>
<dbReference type="HOGENOM" id="CLU_2388348_0_0_1"/>
<gene>
    <name evidence="1" type="ORF">CGI_10014806</name>
</gene>
<dbReference type="InParanoid" id="K1QSW6"/>
<accession>K1QSW6</accession>
<sequence length="94" mass="11059">MREKGLQSIKKVIAEDYDKQLAQENKNLHLVQKSVDDLVKKQNKDNNRVQVADRQSQTSLYEQMIKEKKRRSARTEANFGLDVRRIGKEQRICT</sequence>